<dbReference type="SUPFAM" id="SSF55486">
    <property type="entry name" value="Metalloproteases ('zincins'), catalytic domain"/>
    <property type="match status" value="1"/>
</dbReference>
<keyword evidence="2" id="KW-1185">Reference proteome</keyword>
<dbReference type="Proteomes" id="UP000637628">
    <property type="component" value="Unassembled WGS sequence"/>
</dbReference>
<evidence type="ECO:0008006" key="3">
    <source>
        <dbReference type="Google" id="ProtNLM"/>
    </source>
</evidence>
<comment type="caution">
    <text evidence="1">The sequence shown here is derived from an EMBL/GenBank/DDBJ whole genome shotgun (WGS) entry which is preliminary data.</text>
</comment>
<protein>
    <recommendedName>
        <fullName evidence="3">DUF11 domain-containing protein</fullName>
    </recommendedName>
</protein>
<dbReference type="RefSeq" id="WP_203732489.1">
    <property type="nucleotide sequence ID" value="NZ_BAAATX010000012.1"/>
</dbReference>
<organism evidence="1 2">
    <name type="scientific">Paractinoplanes durhamensis</name>
    <dbReference type="NCBI Taxonomy" id="113563"/>
    <lineage>
        <taxon>Bacteria</taxon>
        <taxon>Bacillati</taxon>
        <taxon>Actinomycetota</taxon>
        <taxon>Actinomycetes</taxon>
        <taxon>Micromonosporales</taxon>
        <taxon>Micromonosporaceae</taxon>
        <taxon>Paractinoplanes</taxon>
    </lineage>
</organism>
<sequence length="628" mass="67711">MDNADQNLSDGRYQGDNGTVRVELRIDADAGIVSGDLFLLRQAGDGYLGSARTRPDVTAELPGSWPAIWQSANGMIIAAEIAAGPVPGDPGAATVRFTWDRAVNGLPVGATVTVVVRWAGPEFRELGVETETEEGVRPPEPVQWNGTPTGFRECLRGAGFAVPEAGEPTGIPRQADGWLWDESVVFGVLDDWMTWAAQARLDAPAWQAHLLMLGRPVKKGLYGVMFDIGGGLPRQGCAVFADEIRARTDPADHDRRIIQTVVHELGHTCNLVHRFERPVGRADSTSFMNYDWMYDGGNQAALFWDRFAYRFDDDELAFLRHGPRTSVEPGTAPFHSADYWGAAPGTNPAFIPAAPTPGFRLTLEPPARGAVFEFGQPIYLQVTLGNTGPAAVPLPPGALDIKAGHLEIIVERGPGDGSGTIGADARSFVPMVQRCLIDFTGDDDQLEPGDSITENVSLTFGAGGFPMAEPGTYLLTPLLSLPGDNVIRGRTLRVRVAYPRSRRDEDHAAVLQRPDVGAWFALGGSEVLGAARDSLSAIREERMATAGPADPIAATITRSLGLDASRPYVRFTDGKYSSHPADTDRAFATLGALTSDETAMLCFDEATAEKTRDLFTLVRSGDIFRVQR</sequence>
<gene>
    <name evidence="1" type="ORF">Adu01nite_64670</name>
</gene>
<accession>A0ABQ3Z5L0</accession>
<evidence type="ECO:0000313" key="2">
    <source>
        <dbReference type="Proteomes" id="UP000637628"/>
    </source>
</evidence>
<reference evidence="1 2" key="1">
    <citation type="submission" date="2021-01" db="EMBL/GenBank/DDBJ databases">
        <title>Whole genome shotgun sequence of Actinoplanes durhamensis NBRC 14914.</title>
        <authorList>
            <person name="Komaki H."/>
            <person name="Tamura T."/>
        </authorList>
    </citation>
    <scope>NUCLEOTIDE SEQUENCE [LARGE SCALE GENOMIC DNA]</scope>
    <source>
        <strain evidence="1 2">NBRC 14914</strain>
    </source>
</reference>
<dbReference type="EMBL" id="BOML01000052">
    <property type="protein sequence ID" value="GIE05117.1"/>
    <property type="molecule type" value="Genomic_DNA"/>
</dbReference>
<evidence type="ECO:0000313" key="1">
    <source>
        <dbReference type="EMBL" id="GIE05117.1"/>
    </source>
</evidence>
<proteinExistence type="predicted"/>
<name>A0ABQ3Z5L0_9ACTN</name>